<dbReference type="EMBL" id="JAULSN010000007">
    <property type="protein sequence ID" value="KAK3366684.1"/>
    <property type="molecule type" value="Genomic_DNA"/>
</dbReference>
<dbReference type="GO" id="GO:0016705">
    <property type="term" value="F:oxidoreductase activity, acting on paired donors, with incorporation or reduction of molecular oxygen"/>
    <property type="evidence" value="ECO:0007669"/>
    <property type="project" value="InterPro"/>
</dbReference>
<gene>
    <name evidence="4" type="ORF">B0T24DRAFT_596596</name>
</gene>
<organism evidence="4 5">
    <name type="scientific">Lasiosphaeria ovina</name>
    <dbReference type="NCBI Taxonomy" id="92902"/>
    <lineage>
        <taxon>Eukaryota</taxon>
        <taxon>Fungi</taxon>
        <taxon>Dikarya</taxon>
        <taxon>Ascomycota</taxon>
        <taxon>Pezizomycotina</taxon>
        <taxon>Sordariomycetes</taxon>
        <taxon>Sordariomycetidae</taxon>
        <taxon>Sordariales</taxon>
        <taxon>Lasiosphaeriaceae</taxon>
        <taxon>Lasiosphaeria</taxon>
    </lineage>
</organism>
<dbReference type="GO" id="GO:0004497">
    <property type="term" value="F:monooxygenase activity"/>
    <property type="evidence" value="ECO:0007669"/>
    <property type="project" value="InterPro"/>
</dbReference>
<keyword evidence="2" id="KW-0479">Metal-binding</keyword>
<sequence length="493" mass="54754">MASLMAHSPSSWQHLLTRSATDFLLAAVALLVVRNIVTRTLRWHRLRHIPGPYRTEEFFEKYGPIVRIGPNEILCFEPDKIRRITLLKAGYTKDKRYKVGQINPPEENTMTAIDLDARKQTKMMVLPAYAGKGTADFESCIDTGLAKWLESIEQRYAGKDVDMDLGRQVHVAVFDTVGEIAYGRPLEFVENNADQGNFLKISEAMLPILITISNYSPYLLSRVGDDVRLGAVMRHSFSQAIIDERLKPGAKQNKDMLQIFLNHGLSRAQLLAEVSLQFFAGSDTTANTITLTLFHLLTNAGKYQRLREELDAATGHDPNAIIPDSVAKNLPSLQACIREALRIQTPLASGSFHKAVPVGGDTVSGKYLPHGGTRIPTNGAVHAIGRAKAYWGADAKQFRPERWLEADAETKQRVLAMVDLTWSAGAFLCPGKVTGVMEAGKAVAECVCVVRRFDISLANPDDPAHFHSAIAWTIHDFWVRVEKRKDGTEKTHS</sequence>
<dbReference type="InterPro" id="IPR050121">
    <property type="entry name" value="Cytochrome_P450_monoxygenase"/>
</dbReference>
<evidence type="ECO:0000313" key="5">
    <source>
        <dbReference type="Proteomes" id="UP001287356"/>
    </source>
</evidence>
<dbReference type="AlphaFoldDB" id="A0AAE0JYH5"/>
<keyword evidence="3" id="KW-0408">Iron</keyword>
<keyword evidence="1" id="KW-0349">Heme</keyword>
<dbReference type="PANTHER" id="PTHR24305:SF168">
    <property type="entry name" value="P450, PUTATIVE (EUROFUNG)-RELATED"/>
    <property type="match status" value="1"/>
</dbReference>
<accession>A0AAE0JYH5</accession>
<dbReference type="Pfam" id="PF00067">
    <property type="entry name" value="p450"/>
    <property type="match status" value="1"/>
</dbReference>
<name>A0AAE0JYH5_9PEZI</name>
<dbReference type="GO" id="GO:0020037">
    <property type="term" value="F:heme binding"/>
    <property type="evidence" value="ECO:0007669"/>
    <property type="project" value="InterPro"/>
</dbReference>
<dbReference type="GO" id="GO:0005506">
    <property type="term" value="F:iron ion binding"/>
    <property type="evidence" value="ECO:0007669"/>
    <property type="project" value="InterPro"/>
</dbReference>
<reference evidence="4" key="2">
    <citation type="submission" date="2023-06" db="EMBL/GenBank/DDBJ databases">
        <authorList>
            <consortium name="Lawrence Berkeley National Laboratory"/>
            <person name="Haridas S."/>
            <person name="Hensen N."/>
            <person name="Bonometti L."/>
            <person name="Westerberg I."/>
            <person name="Brannstrom I.O."/>
            <person name="Guillou S."/>
            <person name="Cros-Aarteil S."/>
            <person name="Calhoun S."/>
            <person name="Kuo A."/>
            <person name="Mondo S."/>
            <person name="Pangilinan J."/>
            <person name="Riley R."/>
            <person name="Labutti K."/>
            <person name="Andreopoulos B."/>
            <person name="Lipzen A."/>
            <person name="Chen C."/>
            <person name="Yanf M."/>
            <person name="Daum C."/>
            <person name="Ng V."/>
            <person name="Clum A."/>
            <person name="Steindorff A."/>
            <person name="Ohm R."/>
            <person name="Martin F."/>
            <person name="Silar P."/>
            <person name="Natvig D."/>
            <person name="Lalanne C."/>
            <person name="Gautier V."/>
            <person name="Ament-Velasquez S.L."/>
            <person name="Kruys A."/>
            <person name="Hutchinson M.I."/>
            <person name="Powell A.J."/>
            <person name="Barry K."/>
            <person name="Miller A.N."/>
            <person name="Grigoriev I.V."/>
            <person name="Debuchy R."/>
            <person name="Gladieux P."/>
            <person name="Thoren M.H."/>
            <person name="Johannesson H."/>
        </authorList>
    </citation>
    <scope>NUCLEOTIDE SEQUENCE</scope>
    <source>
        <strain evidence="4">CBS 958.72</strain>
    </source>
</reference>
<dbReference type="Proteomes" id="UP001287356">
    <property type="component" value="Unassembled WGS sequence"/>
</dbReference>
<evidence type="ECO:0000313" key="4">
    <source>
        <dbReference type="EMBL" id="KAK3366684.1"/>
    </source>
</evidence>
<dbReference type="InterPro" id="IPR001128">
    <property type="entry name" value="Cyt_P450"/>
</dbReference>
<proteinExistence type="predicted"/>
<dbReference type="PANTHER" id="PTHR24305">
    <property type="entry name" value="CYTOCHROME P450"/>
    <property type="match status" value="1"/>
</dbReference>
<evidence type="ECO:0000256" key="1">
    <source>
        <dbReference type="ARBA" id="ARBA00022617"/>
    </source>
</evidence>
<reference evidence="4" key="1">
    <citation type="journal article" date="2023" name="Mol. Phylogenet. Evol.">
        <title>Genome-scale phylogeny and comparative genomics of the fungal order Sordariales.</title>
        <authorList>
            <person name="Hensen N."/>
            <person name="Bonometti L."/>
            <person name="Westerberg I."/>
            <person name="Brannstrom I.O."/>
            <person name="Guillou S."/>
            <person name="Cros-Aarteil S."/>
            <person name="Calhoun S."/>
            <person name="Haridas S."/>
            <person name="Kuo A."/>
            <person name="Mondo S."/>
            <person name="Pangilinan J."/>
            <person name="Riley R."/>
            <person name="LaButti K."/>
            <person name="Andreopoulos B."/>
            <person name="Lipzen A."/>
            <person name="Chen C."/>
            <person name="Yan M."/>
            <person name="Daum C."/>
            <person name="Ng V."/>
            <person name="Clum A."/>
            <person name="Steindorff A."/>
            <person name="Ohm R.A."/>
            <person name="Martin F."/>
            <person name="Silar P."/>
            <person name="Natvig D.O."/>
            <person name="Lalanne C."/>
            <person name="Gautier V."/>
            <person name="Ament-Velasquez S.L."/>
            <person name="Kruys A."/>
            <person name="Hutchinson M.I."/>
            <person name="Powell A.J."/>
            <person name="Barry K."/>
            <person name="Miller A.N."/>
            <person name="Grigoriev I.V."/>
            <person name="Debuchy R."/>
            <person name="Gladieux P."/>
            <person name="Hiltunen Thoren M."/>
            <person name="Johannesson H."/>
        </authorList>
    </citation>
    <scope>NUCLEOTIDE SEQUENCE</scope>
    <source>
        <strain evidence="4">CBS 958.72</strain>
    </source>
</reference>
<keyword evidence="5" id="KW-1185">Reference proteome</keyword>
<comment type="caution">
    <text evidence="4">The sequence shown here is derived from an EMBL/GenBank/DDBJ whole genome shotgun (WGS) entry which is preliminary data.</text>
</comment>
<evidence type="ECO:0000256" key="2">
    <source>
        <dbReference type="ARBA" id="ARBA00022723"/>
    </source>
</evidence>
<dbReference type="Gene3D" id="1.10.630.10">
    <property type="entry name" value="Cytochrome P450"/>
    <property type="match status" value="1"/>
</dbReference>
<dbReference type="SUPFAM" id="SSF48264">
    <property type="entry name" value="Cytochrome P450"/>
    <property type="match status" value="1"/>
</dbReference>
<dbReference type="InterPro" id="IPR036396">
    <property type="entry name" value="Cyt_P450_sf"/>
</dbReference>
<protein>
    <submittedName>
        <fullName evidence="4">Cytochrome P450</fullName>
    </submittedName>
</protein>
<evidence type="ECO:0000256" key="3">
    <source>
        <dbReference type="ARBA" id="ARBA00023004"/>
    </source>
</evidence>